<dbReference type="InterPro" id="IPR036188">
    <property type="entry name" value="FAD/NAD-bd_sf"/>
</dbReference>
<dbReference type="RefSeq" id="WP_011521381.1">
    <property type="nucleotide sequence ID" value="NC_008009.1"/>
</dbReference>
<dbReference type="Pfam" id="PF01593">
    <property type="entry name" value="Amino_oxidase"/>
    <property type="match status" value="1"/>
</dbReference>
<dbReference type="EnsemblBacteria" id="ABF39579">
    <property type="protein sequence ID" value="ABF39579"/>
    <property type="gene ID" value="Acid345_0574"/>
</dbReference>
<name>Q1IU71_KORVE</name>
<dbReference type="eggNOG" id="COG1233">
    <property type="taxonomic scope" value="Bacteria"/>
</dbReference>
<gene>
    <name evidence="2" type="ordered locus">Acid345_0574</name>
</gene>
<dbReference type="STRING" id="204669.Acid345_0574"/>
<feature type="domain" description="Amine oxidase" evidence="1">
    <location>
        <begin position="200"/>
        <end position="564"/>
    </location>
</feature>
<dbReference type="SUPFAM" id="SSF51905">
    <property type="entry name" value="FAD/NAD(P)-binding domain"/>
    <property type="match status" value="1"/>
</dbReference>
<dbReference type="HOGENOM" id="CLU_431354_0_0_0"/>
<dbReference type="Proteomes" id="UP000002432">
    <property type="component" value="Chromosome"/>
</dbReference>
<accession>Q1IU71</accession>
<dbReference type="PROSITE" id="PS51318">
    <property type="entry name" value="TAT"/>
    <property type="match status" value="1"/>
</dbReference>
<dbReference type="InterPro" id="IPR006311">
    <property type="entry name" value="TAT_signal"/>
</dbReference>
<dbReference type="InterPro" id="IPR002937">
    <property type="entry name" value="Amino_oxidase"/>
</dbReference>
<dbReference type="GO" id="GO:0016491">
    <property type="term" value="F:oxidoreductase activity"/>
    <property type="evidence" value="ECO:0007669"/>
    <property type="project" value="InterPro"/>
</dbReference>
<reference evidence="2 3" key="1">
    <citation type="journal article" date="2009" name="Appl. Environ. Microbiol.">
        <title>Three genomes from the phylum Acidobacteria provide insight into the lifestyles of these microorganisms in soils.</title>
        <authorList>
            <person name="Ward N.L."/>
            <person name="Challacombe J.F."/>
            <person name="Janssen P.H."/>
            <person name="Henrissat B."/>
            <person name="Coutinho P.M."/>
            <person name="Wu M."/>
            <person name="Xie G."/>
            <person name="Haft D.H."/>
            <person name="Sait M."/>
            <person name="Badger J."/>
            <person name="Barabote R.D."/>
            <person name="Bradley B."/>
            <person name="Brettin T.S."/>
            <person name="Brinkac L.M."/>
            <person name="Bruce D."/>
            <person name="Creasy T."/>
            <person name="Daugherty S.C."/>
            <person name="Davidsen T.M."/>
            <person name="DeBoy R.T."/>
            <person name="Detter J.C."/>
            <person name="Dodson R.J."/>
            <person name="Durkin A.S."/>
            <person name="Ganapathy A."/>
            <person name="Gwinn-Giglio M."/>
            <person name="Han C.S."/>
            <person name="Khouri H."/>
            <person name="Kiss H."/>
            <person name="Kothari S.P."/>
            <person name="Madupu R."/>
            <person name="Nelson K.E."/>
            <person name="Nelson W.C."/>
            <person name="Paulsen I."/>
            <person name="Penn K."/>
            <person name="Ren Q."/>
            <person name="Rosovitz M.J."/>
            <person name="Selengut J.D."/>
            <person name="Shrivastava S."/>
            <person name="Sullivan S.A."/>
            <person name="Tapia R."/>
            <person name="Thompson L.S."/>
            <person name="Watkins K.L."/>
            <person name="Yang Q."/>
            <person name="Yu C."/>
            <person name="Zafar N."/>
            <person name="Zhou L."/>
            <person name="Kuske C.R."/>
        </authorList>
    </citation>
    <scope>NUCLEOTIDE SEQUENCE [LARGE SCALE GENOMIC DNA]</scope>
    <source>
        <strain evidence="2 3">Ellin345</strain>
    </source>
</reference>
<dbReference type="EMBL" id="CP000360">
    <property type="protein sequence ID" value="ABF39579.1"/>
    <property type="molecule type" value="Genomic_DNA"/>
</dbReference>
<evidence type="ECO:0000259" key="1">
    <source>
        <dbReference type="Pfam" id="PF01593"/>
    </source>
</evidence>
<evidence type="ECO:0000313" key="3">
    <source>
        <dbReference type="Proteomes" id="UP000002432"/>
    </source>
</evidence>
<dbReference type="KEGG" id="aba:Acid345_0574"/>
<organism evidence="2 3">
    <name type="scientific">Koribacter versatilis (strain Ellin345)</name>
    <dbReference type="NCBI Taxonomy" id="204669"/>
    <lineage>
        <taxon>Bacteria</taxon>
        <taxon>Pseudomonadati</taxon>
        <taxon>Acidobacteriota</taxon>
        <taxon>Terriglobia</taxon>
        <taxon>Terriglobales</taxon>
        <taxon>Candidatus Korobacteraceae</taxon>
        <taxon>Candidatus Korobacter</taxon>
    </lineage>
</organism>
<dbReference type="AlphaFoldDB" id="Q1IU71"/>
<keyword evidence="3" id="KW-1185">Reference proteome</keyword>
<dbReference type="Pfam" id="PF13450">
    <property type="entry name" value="NAD_binding_8"/>
    <property type="match status" value="1"/>
</dbReference>
<dbReference type="Gene3D" id="3.50.50.60">
    <property type="entry name" value="FAD/NAD(P)-binding domain"/>
    <property type="match status" value="1"/>
</dbReference>
<proteinExistence type="predicted"/>
<protein>
    <submittedName>
        <fullName evidence="2">FAD dependent oxidoreductase</fullName>
    </submittedName>
</protein>
<sequence length="630" mass="69524">MKKHSPSQDGITRRDFLNSTLLASGAMLLNQVTPAELLAQQNGDDFTGYGGVGDYANSNGNTEAILKAGHGIRDGAYDTLKDVADTGETFDCLIVGGGISGLAAALLFQRGTQNQCTSLVLENHPIFGGEAKQNELEVDGQRLTAHQGSAVFWVPYPYSFIGRFYDSIGLRAPRFEYQRWGSKEPEIPLSKTPYDMSGEMPKTYGFYFGKKFGGSGTWLIDPWGKKLEGAPITAQQKADLLEWRNGHHHRPKPKYHGDPITRQLDSITLEEHMMQRFGISRETIRTLLSPVEGGGSGLGPDALSAYAEYAADFLYPLPEDDADQMFPGGNTGIARHMMKTLAPDSITGAATIEGVQRGRVNFAALDRKDQKARVRLNATVVSVEHEGAAEKSKAVLVTYLKDGKLYRVRARSVVVAGGCWTAKHIVRDLPATHREAYDQFYRSPCLMANVAVRNWRFLYKMGVSGCRWFEGLGNYMEVRKLPVFGAPSATIGPDSPTVLTLKCLYSYPGLPTQEQGIRGRTEMIGTSFHQYEQQIRDQFNEMFGHVGFDAKRDIAGIILNRWGHAYLNPQPGFFFGKDGKPAPSEVLRAAPFGRIAFANTDLAGIMDHRTSIIEADRAVRQLLDHVITQS</sequence>
<evidence type="ECO:0000313" key="2">
    <source>
        <dbReference type="EMBL" id="ABF39579.1"/>
    </source>
</evidence>